<dbReference type="InterPro" id="IPR011642">
    <property type="entry name" value="Gate_dom"/>
</dbReference>
<dbReference type="Proteomes" id="UP001064087">
    <property type="component" value="Chromosome"/>
</dbReference>
<feature type="transmembrane region" description="Helical" evidence="1">
    <location>
        <begin position="382"/>
        <end position="411"/>
    </location>
</feature>
<feature type="domain" description="Nucleoside transporter/FeoB GTPase Gate" evidence="2">
    <location>
        <begin position="141"/>
        <end position="239"/>
    </location>
</feature>
<feature type="transmembrane region" description="Helical" evidence="1">
    <location>
        <begin position="137"/>
        <end position="160"/>
    </location>
</feature>
<feature type="transmembrane region" description="Helical" evidence="1">
    <location>
        <begin position="20"/>
        <end position="39"/>
    </location>
</feature>
<feature type="transmembrane region" description="Helical" evidence="1">
    <location>
        <begin position="431"/>
        <end position="453"/>
    </location>
</feature>
<proteinExistence type="predicted"/>
<dbReference type="EMBL" id="CP106738">
    <property type="protein sequence ID" value="UXX84786.1"/>
    <property type="molecule type" value="Genomic_DNA"/>
</dbReference>
<evidence type="ECO:0000256" key="1">
    <source>
        <dbReference type="SAM" id="Phobius"/>
    </source>
</evidence>
<evidence type="ECO:0000313" key="4">
    <source>
        <dbReference type="Proteomes" id="UP001064087"/>
    </source>
</evidence>
<keyword evidence="1" id="KW-0812">Transmembrane</keyword>
<gene>
    <name evidence="3" type="ORF">N7U68_09160</name>
</gene>
<keyword evidence="4" id="KW-1185">Reference proteome</keyword>
<dbReference type="Pfam" id="PF07670">
    <property type="entry name" value="Gate"/>
    <property type="match status" value="1"/>
</dbReference>
<protein>
    <submittedName>
        <fullName evidence="3">YjiH family protein</fullName>
    </submittedName>
</protein>
<evidence type="ECO:0000313" key="3">
    <source>
        <dbReference type="EMBL" id="UXX84786.1"/>
    </source>
</evidence>
<feature type="transmembrane region" description="Helical" evidence="1">
    <location>
        <begin position="324"/>
        <end position="342"/>
    </location>
</feature>
<feature type="transmembrane region" description="Helical" evidence="1">
    <location>
        <begin position="242"/>
        <end position="260"/>
    </location>
</feature>
<reference evidence="3" key="1">
    <citation type="submission" date="2022-10" db="EMBL/GenBank/DDBJ databases">
        <title>Roseovarius pelagicus sp. nov., isolated from Arctic seawater.</title>
        <authorList>
            <person name="Hong Y.W."/>
            <person name="Hwang C.Y."/>
        </authorList>
    </citation>
    <scope>NUCLEOTIDE SEQUENCE</scope>
    <source>
        <strain evidence="3">HL-MP18</strain>
    </source>
</reference>
<evidence type="ECO:0000259" key="2">
    <source>
        <dbReference type="Pfam" id="PF07670"/>
    </source>
</evidence>
<keyword evidence="1" id="KW-1133">Transmembrane helix</keyword>
<organism evidence="3 4">
    <name type="scientific">Roseovarius pelagicus</name>
    <dbReference type="NCBI Taxonomy" id="2980108"/>
    <lineage>
        <taxon>Bacteria</taxon>
        <taxon>Pseudomonadati</taxon>
        <taxon>Pseudomonadota</taxon>
        <taxon>Alphaproteobacteria</taxon>
        <taxon>Rhodobacterales</taxon>
        <taxon>Roseobacteraceae</taxon>
        <taxon>Roseovarius</taxon>
    </lineage>
</organism>
<name>A0ABY6DF70_9RHOB</name>
<keyword evidence="1" id="KW-0472">Membrane</keyword>
<sequence>MQPFDPNQAANTPVDNSGLLRFLIPSIIGVVFFLIPLPYDGEFTLLLSLIVNHTKAVLADSLVPLVIGLLAISAVASVVGRLAPSFYSGFLKQLFVVSWWMTAVRVVALVLSVMIYWQIGPEMIWSKNTGGLMLKELMTALVPFFFWAGLALPLLTDYGFMELIGTLFRKVMRPLFKVPGRAAVDCTASWIGSGTVGVVITDQQYRNGFYTAREAITIATGFSVVSIPIVALFVSFLGITELLPEILLSMVVTGIILAVIMPRIPPISLKADTYWEHAEHQGIAETMPAGVSSGKAAIRVAAARGKHPREDSFLASGAKVVADIWFALEPIVMVLGVLVTVIAEFTPFFQWISLPFVYILGWFGLADGATAAPTLMIGFADVFLPFILGGDIGAIQTKFVVGVVALVQIIYMTEPGALLLKSPIPVNVFDLFVIFLLRTLIALPIAVLLSYILL</sequence>
<accession>A0ABY6DF70</accession>
<dbReference type="RefSeq" id="WP_263048914.1">
    <property type="nucleotide sequence ID" value="NZ_CP106738.1"/>
</dbReference>
<feature type="transmembrane region" description="Helical" evidence="1">
    <location>
        <begin position="348"/>
        <end position="370"/>
    </location>
</feature>
<feature type="transmembrane region" description="Helical" evidence="1">
    <location>
        <begin position="215"/>
        <end position="236"/>
    </location>
</feature>
<feature type="transmembrane region" description="Helical" evidence="1">
    <location>
        <begin position="94"/>
        <end position="117"/>
    </location>
</feature>
<feature type="transmembrane region" description="Helical" evidence="1">
    <location>
        <begin position="62"/>
        <end position="82"/>
    </location>
</feature>